<accession>A0A2G7FN96</accession>
<dbReference type="InterPro" id="IPR036097">
    <property type="entry name" value="HisK_dim/P_sf"/>
</dbReference>
<evidence type="ECO:0000256" key="7">
    <source>
        <dbReference type="SAM" id="MobiDB-lite"/>
    </source>
</evidence>
<dbReference type="Pfam" id="PF05577">
    <property type="entry name" value="Peptidase_S28"/>
    <property type="match status" value="2"/>
</dbReference>
<evidence type="ECO:0000313" key="10">
    <source>
        <dbReference type="EMBL" id="PIG82122.1"/>
    </source>
</evidence>
<keyword evidence="11" id="KW-1185">Reference proteome</keyword>
<evidence type="ECO:0000256" key="3">
    <source>
        <dbReference type="ARBA" id="ARBA00022679"/>
    </source>
</evidence>
<keyword evidence="6" id="KW-0175">Coiled coil</keyword>
<dbReference type="GO" id="GO:0070008">
    <property type="term" value="F:serine-type exopeptidase activity"/>
    <property type="evidence" value="ECO:0007669"/>
    <property type="project" value="InterPro"/>
</dbReference>
<dbReference type="GO" id="GO:0009927">
    <property type="term" value="F:histidine phosphotransfer kinase activity"/>
    <property type="evidence" value="ECO:0007669"/>
    <property type="project" value="TreeGrafter"/>
</dbReference>
<dbReference type="InterPro" id="IPR001789">
    <property type="entry name" value="Sig_transdc_resp-reg_receiver"/>
</dbReference>
<evidence type="ECO:0000256" key="4">
    <source>
        <dbReference type="ARBA" id="ARBA00022777"/>
    </source>
</evidence>
<dbReference type="GO" id="GO:0005886">
    <property type="term" value="C:plasma membrane"/>
    <property type="evidence" value="ECO:0007669"/>
    <property type="project" value="TreeGrafter"/>
</dbReference>
<dbReference type="EC" id="2.7.13.3" evidence="2"/>
<protein>
    <recommendedName>
        <fullName evidence="2">histidine kinase</fullName>
        <ecNumber evidence="2">2.7.13.3</ecNumber>
    </recommendedName>
</protein>
<organism evidence="10 11">
    <name type="scientific">Aspergillus arachidicola</name>
    <dbReference type="NCBI Taxonomy" id="656916"/>
    <lineage>
        <taxon>Eukaryota</taxon>
        <taxon>Fungi</taxon>
        <taxon>Dikarya</taxon>
        <taxon>Ascomycota</taxon>
        <taxon>Pezizomycotina</taxon>
        <taxon>Eurotiomycetes</taxon>
        <taxon>Eurotiomycetidae</taxon>
        <taxon>Eurotiales</taxon>
        <taxon>Aspergillaceae</taxon>
        <taxon>Aspergillus</taxon>
        <taxon>Aspergillus subgen. Circumdati</taxon>
    </lineage>
</organism>
<dbReference type="InterPro" id="IPR003661">
    <property type="entry name" value="HisK_dim/P_dom"/>
</dbReference>
<dbReference type="SUPFAM" id="SSF47384">
    <property type="entry name" value="Homodimeric domain of signal transducing histidine kinase"/>
    <property type="match status" value="1"/>
</dbReference>
<dbReference type="PANTHER" id="PTHR43047:SF66">
    <property type="entry name" value="HISKA"/>
    <property type="match status" value="1"/>
</dbReference>
<dbReference type="STRING" id="656916.A0A2G7FN96"/>
<dbReference type="Pfam" id="PF02518">
    <property type="entry name" value="HATPase_c"/>
    <property type="match status" value="1"/>
</dbReference>
<keyword evidence="4 10" id="KW-0418">Kinase</keyword>
<dbReference type="SMART" id="SM00448">
    <property type="entry name" value="REC"/>
    <property type="match status" value="1"/>
</dbReference>
<dbReference type="CDD" id="cd17546">
    <property type="entry name" value="REC_hyHK_CKI1_RcsC-like"/>
    <property type="match status" value="1"/>
</dbReference>
<dbReference type="InterPro" id="IPR003594">
    <property type="entry name" value="HATPase_dom"/>
</dbReference>
<dbReference type="InterPro" id="IPR011006">
    <property type="entry name" value="CheY-like_superfamily"/>
</dbReference>
<dbReference type="AlphaFoldDB" id="A0A2G7FN96"/>
<dbReference type="FunFam" id="3.40.50.1820:FF:000165">
    <property type="entry name" value="Serine peptidase, putative"/>
    <property type="match status" value="1"/>
</dbReference>
<dbReference type="InterPro" id="IPR005467">
    <property type="entry name" value="His_kinase_dom"/>
</dbReference>
<reference evidence="10 11" key="1">
    <citation type="submission" date="2017-05" db="EMBL/GenBank/DDBJ databases">
        <title>Genome sequence for an aflatoxigenic pathogen of Argentinian peanut, Aspergillus arachidicola.</title>
        <authorList>
            <person name="Moore G."/>
            <person name="Beltz S.B."/>
            <person name="Mack B.M."/>
        </authorList>
    </citation>
    <scope>NUCLEOTIDE SEQUENCE [LARGE SCALE GENOMIC DNA]</scope>
    <source>
        <strain evidence="10 11">CBS 117610</strain>
    </source>
</reference>
<dbReference type="GO" id="GO:0006508">
    <property type="term" value="P:proteolysis"/>
    <property type="evidence" value="ECO:0007669"/>
    <property type="project" value="InterPro"/>
</dbReference>
<keyword evidence="5" id="KW-0597">Phosphoprotein</keyword>
<feature type="region of interest" description="Disordered" evidence="7">
    <location>
        <begin position="471"/>
        <end position="501"/>
    </location>
</feature>
<dbReference type="Gene3D" id="3.40.50.2300">
    <property type="match status" value="1"/>
</dbReference>
<dbReference type="FunFam" id="3.40.50.1820:FF:000196">
    <property type="entry name" value="Endoprotease endo-Pro"/>
    <property type="match status" value="1"/>
</dbReference>
<dbReference type="Gene3D" id="1.10.287.130">
    <property type="match status" value="1"/>
</dbReference>
<dbReference type="InterPro" id="IPR029058">
    <property type="entry name" value="AB_hydrolase_fold"/>
</dbReference>
<dbReference type="Proteomes" id="UP000231358">
    <property type="component" value="Unassembled WGS sequence"/>
</dbReference>
<dbReference type="Gene3D" id="3.30.565.10">
    <property type="entry name" value="Histidine kinase-like ATPase, C-terminal domain"/>
    <property type="match status" value="1"/>
</dbReference>
<feature type="coiled-coil region" evidence="6">
    <location>
        <begin position="129"/>
        <end position="157"/>
    </location>
</feature>
<dbReference type="PROSITE" id="PS50110">
    <property type="entry name" value="RESPONSE_REGULATORY"/>
    <property type="match status" value="1"/>
</dbReference>
<dbReference type="Gene3D" id="3.30.450.20">
    <property type="entry name" value="PAS domain"/>
    <property type="match status" value="1"/>
</dbReference>
<name>A0A2G7FN96_9EURO</name>
<dbReference type="EMBL" id="NEXV01000528">
    <property type="protein sequence ID" value="PIG82122.1"/>
    <property type="molecule type" value="Genomic_DNA"/>
</dbReference>
<comment type="catalytic activity">
    <reaction evidence="1">
        <text>ATP + protein L-histidine = ADP + protein N-phospho-L-histidine.</text>
        <dbReference type="EC" id="2.7.13.3"/>
    </reaction>
</comment>
<dbReference type="Gene3D" id="3.40.50.1820">
    <property type="entry name" value="alpha/beta hydrolase"/>
    <property type="match status" value="2"/>
</dbReference>
<dbReference type="SUPFAM" id="SSF53474">
    <property type="entry name" value="alpha/beta-Hydrolases"/>
    <property type="match status" value="1"/>
</dbReference>
<keyword evidence="3" id="KW-0808">Transferase</keyword>
<gene>
    <name evidence="10" type="ORF">AARAC_000053</name>
</gene>
<evidence type="ECO:0000256" key="6">
    <source>
        <dbReference type="SAM" id="Coils"/>
    </source>
</evidence>
<dbReference type="CDD" id="cd00082">
    <property type="entry name" value="HisKA"/>
    <property type="match status" value="1"/>
</dbReference>
<evidence type="ECO:0000313" key="11">
    <source>
        <dbReference type="Proteomes" id="UP000231358"/>
    </source>
</evidence>
<dbReference type="InterPro" id="IPR008758">
    <property type="entry name" value="Peptidase_S28"/>
</dbReference>
<dbReference type="SMART" id="SM00387">
    <property type="entry name" value="HATPase_c"/>
    <property type="match status" value="1"/>
</dbReference>
<dbReference type="Pfam" id="PF00072">
    <property type="entry name" value="Response_reg"/>
    <property type="match status" value="1"/>
</dbReference>
<dbReference type="Pfam" id="PF00512">
    <property type="entry name" value="HisKA"/>
    <property type="match status" value="1"/>
</dbReference>
<feature type="domain" description="Histidine kinase" evidence="8">
    <location>
        <begin position="153"/>
        <end position="386"/>
    </location>
</feature>
<evidence type="ECO:0000256" key="1">
    <source>
        <dbReference type="ARBA" id="ARBA00000085"/>
    </source>
</evidence>
<sequence length="1134" mass="125459">MAAPSPGNLSAQQLADISPIGTAVLNSRDEILFLNRRFRELMTCQSSRAFDGWSQSIAQGDYDRVAAVYDNALKANKALHIEYRTCDEPCQWRLLMLTPFGEEELRGLPLGPGGGSYCTITDITEEKRAEISQKKIAEEAQRRKEQQERFIDMISHEVRNPLSAILHCTEDILEAVQQKDRRNIRVEDIAQAAETISLCVAHQKKIVDDVLTFSKLDAEMFRLLPQRVQPRQHLAMSLMMFRPELRKHDIDFEYKLDHSYADCEVDWVVADLDRMSQVLVNLVCNAIKFTAKAGEEKKISVFMGASKVRPTSYPPNVVFFSSGESALRLNATNRPEWGEGGVAYIMVAVKDTGIGISEEAQKRLFERFNQATPRTESIYGGSGLGLNCRELHDQAASTRTGAIAELCKEVQALSSEVTEGTTEIANPAIPTNPEMTHVKEVSPNASKDVIWEHTARIAYDAGVTEVLRHSPSIAQSPDQPQYPEKQPSQSPRSHPDATKERRVLVVEDNVINQRIVARKLESLGFRVTAVSNGREALDMVQQRTFDCILMDQAMPVMDGNSATRAVRDLEKHGMAHIPVLGVTANVRAEQQAEMKAAGMDDVIHKPYKMRDLCDRIQHLMDLVALAQPRDSSAQAGSSAGLSTGLDAVSAVEGNATFAQLLDHHDSSKGTFSQRYWWSTEYWGGPGSPVVLFTPGEASADGYEGYLTNNTLTGLYAQEIQGAVILIEHRYWGGSSPYEELTAETLQYLTLEQSILDLTHFAETVQLEFDTSKSSNAPKAPWVLVGGSYSGALAAWTAAVAPETFWAYHATSAPVQAIDDFWQYFDPIRHGMAPNCSRDVSLVANHIDTVGKNGSAADQFALKELFGLGALEHYDDFAAALPTGPYLWQSNTFVTGYSDFFAFCDAVENVEAGAAVVPGPEGVGLQKALTGYANWFNSTILPGYCANYGYWTDNRTVACFDTHNSSSAIFTDTSVDNAVDRQWQWFLCNEPFFWWQDGAPEGVPTIVPRTVNAAYWQRQCSLYFPEVNGYTYGSAKGKTAATVNSWTGGWSDSKNTSRLLWVNGQYDPWRDSGVSSTHRPGGPLTSTADEPVQVIPGGFHCSDLYIKDYYANTGVKQVVDNAVAQIKSWVAEYYK</sequence>
<evidence type="ECO:0000259" key="9">
    <source>
        <dbReference type="PROSITE" id="PS50110"/>
    </source>
</evidence>
<dbReference type="PANTHER" id="PTHR43047">
    <property type="entry name" value="TWO-COMPONENT HISTIDINE PROTEIN KINASE"/>
    <property type="match status" value="1"/>
</dbReference>
<dbReference type="SUPFAM" id="SSF55874">
    <property type="entry name" value="ATPase domain of HSP90 chaperone/DNA topoisomerase II/histidine kinase"/>
    <property type="match status" value="1"/>
</dbReference>
<feature type="modified residue" description="4-aspartylphosphate" evidence="5">
    <location>
        <position position="551"/>
    </location>
</feature>
<feature type="domain" description="Response regulatory" evidence="9">
    <location>
        <begin position="502"/>
        <end position="620"/>
    </location>
</feature>
<comment type="caution">
    <text evidence="10">The sequence shown here is derived from an EMBL/GenBank/DDBJ whole genome shotgun (WGS) entry which is preliminary data.</text>
</comment>
<evidence type="ECO:0000256" key="2">
    <source>
        <dbReference type="ARBA" id="ARBA00012438"/>
    </source>
</evidence>
<evidence type="ECO:0000256" key="5">
    <source>
        <dbReference type="PROSITE-ProRule" id="PRU00169"/>
    </source>
</evidence>
<evidence type="ECO:0000259" key="8">
    <source>
        <dbReference type="PROSITE" id="PS50109"/>
    </source>
</evidence>
<proteinExistence type="predicted"/>
<dbReference type="GO" id="GO:0000155">
    <property type="term" value="F:phosphorelay sensor kinase activity"/>
    <property type="evidence" value="ECO:0007669"/>
    <property type="project" value="InterPro"/>
</dbReference>
<dbReference type="SUPFAM" id="SSF52172">
    <property type="entry name" value="CheY-like"/>
    <property type="match status" value="1"/>
</dbReference>
<dbReference type="PROSITE" id="PS50109">
    <property type="entry name" value="HIS_KIN"/>
    <property type="match status" value="1"/>
</dbReference>
<dbReference type="InterPro" id="IPR036890">
    <property type="entry name" value="HATPase_C_sf"/>
</dbReference>
<dbReference type="SMART" id="SM00388">
    <property type="entry name" value="HisKA"/>
    <property type="match status" value="1"/>
</dbReference>